<feature type="transmembrane region" description="Helical" evidence="6">
    <location>
        <begin position="137"/>
        <end position="159"/>
    </location>
</feature>
<evidence type="ECO:0000256" key="6">
    <source>
        <dbReference type="SAM" id="Phobius"/>
    </source>
</evidence>
<dbReference type="OrthoDB" id="444631at2759"/>
<dbReference type="InterPro" id="IPR049326">
    <property type="entry name" value="Rhodopsin_dom_fungi"/>
</dbReference>
<dbReference type="GO" id="GO:0016020">
    <property type="term" value="C:membrane"/>
    <property type="evidence" value="ECO:0007669"/>
    <property type="project" value="UniProtKB-SubCell"/>
</dbReference>
<reference evidence="8 9" key="1">
    <citation type="journal article" date="2016" name="Nat. Commun.">
        <title>Ectomycorrhizal ecology is imprinted in the genome of the dominant symbiotic fungus Cenococcum geophilum.</title>
        <authorList>
            <consortium name="DOE Joint Genome Institute"/>
            <person name="Peter M."/>
            <person name="Kohler A."/>
            <person name="Ohm R.A."/>
            <person name="Kuo A."/>
            <person name="Krutzmann J."/>
            <person name="Morin E."/>
            <person name="Arend M."/>
            <person name="Barry K.W."/>
            <person name="Binder M."/>
            <person name="Choi C."/>
            <person name="Clum A."/>
            <person name="Copeland A."/>
            <person name="Grisel N."/>
            <person name="Haridas S."/>
            <person name="Kipfer T."/>
            <person name="LaButti K."/>
            <person name="Lindquist E."/>
            <person name="Lipzen A."/>
            <person name="Maire R."/>
            <person name="Meier B."/>
            <person name="Mihaltcheva S."/>
            <person name="Molinier V."/>
            <person name="Murat C."/>
            <person name="Poggeler S."/>
            <person name="Quandt C.A."/>
            <person name="Sperisen C."/>
            <person name="Tritt A."/>
            <person name="Tisserant E."/>
            <person name="Crous P.W."/>
            <person name="Henrissat B."/>
            <person name="Nehls U."/>
            <person name="Egli S."/>
            <person name="Spatafora J.W."/>
            <person name="Grigoriev I.V."/>
            <person name="Martin F.M."/>
        </authorList>
    </citation>
    <scope>NUCLEOTIDE SEQUENCE [LARGE SCALE GENOMIC DNA]</scope>
    <source>
        <strain evidence="8 9">CBS 459.81</strain>
    </source>
</reference>
<evidence type="ECO:0000259" key="7">
    <source>
        <dbReference type="Pfam" id="PF20684"/>
    </source>
</evidence>
<keyword evidence="3 6" id="KW-1133">Transmembrane helix</keyword>
<dbReference type="Pfam" id="PF20684">
    <property type="entry name" value="Fung_rhodopsin"/>
    <property type="match status" value="1"/>
</dbReference>
<dbReference type="PANTHER" id="PTHR33048:SF47">
    <property type="entry name" value="INTEGRAL MEMBRANE PROTEIN-RELATED"/>
    <property type="match status" value="1"/>
</dbReference>
<evidence type="ECO:0000256" key="4">
    <source>
        <dbReference type="ARBA" id="ARBA00023136"/>
    </source>
</evidence>
<dbReference type="PANTHER" id="PTHR33048">
    <property type="entry name" value="PTH11-LIKE INTEGRAL MEMBRANE PROTEIN (AFU_ORTHOLOGUE AFUA_5G11245)"/>
    <property type="match status" value="1"/>
</dbReference>
<dbReference type="EMBL" id="KV744937">
    <property type="protein sequence ID" value="OCK81004.1"/>
    <property type="molecule type" value="Genomic_DNA"/>
</dbReference>
<evidence type="ECO:0000256" key="5">
    <source>
        <dbReference type="ARBA" id="ARBA00038359"/>
    </source>
</evidence>
<keyword evidence="4 6" id="KW-0472">Membrane</keyword>
<feature type="transmembrane region" description="Helical" evidence="6">
    <location>
        <begin position="95"/>
        <end position="116"/>
    </location>
</feature>
<protein>
    <recommendedName>
        <fullName evidence="7">Rhodopsin domain-containing protein</fullName>
    </recommendedName>
</protein>
<dbReference type="InterPro" id="IPR052337">
    <property type="entry name" value="SAT4-like"/>
</dbReference>
<feature type="transmembrane region" description="Helical" evidence="6">
    <location>
        <begin position="215"/>
        <end position="242"/>
    </location>
</feature>
<evidence type="ECO:0000256" key="3">
    <source>
        <dbReference type="ARBA" id="ARBA00022989"/>
    </source>
</evidence>
<gene>
    <name evidence="8" type="ORF">K432DRAFT_296485</name>
</gene>
<evidence type="ECO:0000313" key="9">
    <source>
        <dbReference type="Proteomes" id="UP000250266"/>
    </source>
</evidence>
<dbReference type="Proteomes" id="UP000250266">
    <property type="component" value="Unassembled WGS sequence"/>
</dbReference>
<evidence type="ECO:0000313" key="8">
    <source>
        <dbReference type="EMBL" id="OCK81004.1"/>
    </source>
</evidence>
<sequence length="367" mass="40460">MSASRPPPTSSVMAAEAPSDIGWQALGPAIGCTMLAIVVVILRWYTRIVLIRRVGLEDYFITVALTLAIAMTAVIGVEVSLGIGRHHHWKKESSILPTITILVLTSNVIYHILINITKASIIIQYLRIFSGKLIRRSCQIILFMLFGAACWGVLGAIFLCQPVEKFWHPKIPGKCMNARAYWLSAACINIGMDFIVWLLPMPVIGQLRLPPRQKLGLIAVFTVGGFVCVVSVLRLLLVHVAAVKHNFTKSGIAAITWSVVEANVGITCASMMAMKPLLLHFCPSLIVAKKPRRYNMRLPTVEDDFWQTTTSTTICRASRDCSAEYNQNTPGIKVTTETVQEESKINLPGLFPYALPLGVQAKSFESL</sequence>
<feature type="transmembrane region" description="Helical" evidence="6">
    <location>
        <begin position="25"/>
        <end position="46"/>
    </location>
</feature>
<keyword evidence="9" id="KW-1185">Reference proteome</keyword>
<accession>A0A8E2JGE3</accession>
<feature type="transmembrane region" description="Helical" evidence="6">
    <location>
        <begin position="58"/>
        <end position="83"/>
    </location>
</feature>
<organism evidence="8 9">
    <name type="scientific">Lepidopterella palustris CBS 459.81</name>
    <dbReference type="NCBI Taxonomy" id="1314670"/>
    <lineage>
        <taxon>Eukaryota</taxon>
        <taxon>Fungi</taxon>
        <taxon>Dikarya</taxon>
        <taxon>Ascomycota</taxon>
        <taxon>Pezizomycotina</taxon>
        <taxon>Dothideomycetes</taxon>
        <taxon>Pleosporomycetidae</taxon>
        <taxon>Mytilinidiales</taxon>
        <taxon>Argynnaceae</taxon>
        <taxon>Lepidopterella</taxon>
    </lineage>
</organism>
<evidence type="ECO:0000256" key="1">
    <source>
        <dbReference type="ARBA" id="ARBA00004141"/>
    </source>
</evidence>
<feature type="transmembrane region" description="Helical" evidence="6">
    <location>
        <begin position="262"/>
        <end position="288"/>
    </location>
</feature>
<name>A0A8E2JGE3_9PEZI</name>
<feature type="domain" description="Rhodopsin" evidence="7">
    <location>
        <begin position="42"/>
        <end position="278"/>
    </location>
</feature>
<feature type="transmembrane region" description="Helical" evidence="6">
    <location>
        <begin position="179"/>
        <end position="203"/>
    </location>
</feature>
<evidence type="ECO:0000256" key="2">
    <source>
        <dbReference type="ARBA" id="ARBA00022692"/>
    </source>
</evidence>
<keyword evidence="2 6" id="KW-0812">Transmembrane</keyword>
<dbReference type="AlphaFoldDB" id="A0A8E2JGE3"/>
<comment type="similarity">
    <text evidence="5">Belongs to the SAT4 family.</text>
</comment>
<comment type="subcellular location">
    <subcellularLocation>
        <location evidence="1">Membrane</location>
        <topology evidence="1">Multi-pass membrane protein</topology>
    </subcellularLocation>
</comment>
<proteinExistence type="inferred from homology"/>